<proteinExistence type="predicted"/>
<dbReference type="eggNOG" id="ENOG5033AZM">
    <property type="taxonomic scope" value="Bacteria"/>
</dbReference>
<gene>
    <name evidence="1" type="ordered locus">Halhy_5783</name>
</gene>
<evidence type="ECO:0000313" key="1">
    <source>
        <dbReference type="EMBL" id="AEE53606.1"/>
    </source>
</evidence>
<dbReference type="Proteomes" id="UP000008461">
    <property type="component" value="Chromosome"/>
</dbReference>
<dbReference type="AlphaFoldDB" id="F4KX06"/>
<dbReference type="KEGG" id="hhy:Halhy_5783"/>
<dbReference type="EMBL" id="CP002691">
    <property type="protein sequence ID" value="AEE53606.1"/>
    <property type="molecule type" value="Genomic_DNA"/>
</dbReference>
<sequence length="273" mass="31434">MSHVSIFNLNLLICYAAFSCAKKSESPTSFHLPQVISITKSDSLRLFEANSIMEQSAFMLGVFGFTDTLDFIRHKPFPLLQLPEDQYDKSTWDSLPSYGLEMYPDYQKDVFWPVALRNGNGTCFYLVFIANNTTGIKSFFGTDSYAFAIQEAQDSSGHWYPIEMSGIYWGCSRWCIQMETKTFAVLLLPKYNGDFKTKLRVRLRNGDQTYVSQSFEGMIDHQQFKMHPNAYFWLKRYALLDISDQFFFGALPREARDAEAFEAKIKNASGHLE</sequence>
<dbReference type="HOGENOM" id="CLU_1018491_0_0_10"/>
<reference evidence="1 2" key="1">
    <citation type="journal article" date="2011" name="Stand. Genomic Sci.">
        <title>Complete genome sequence of Haliscomenobacter hydrossis type strain (O).</title>
        <authorList>
            <consortium name="US DOE Joint Genome Institute (JGI-PGF)"/>
            <person name="Daligault H."/>
            <person name="Lapidus A."/>
            <person name="Zeytun A."/>
            <person name="Nolan M."/>
            <person name="Lucas S."/>
            <person name="Del Rio T.G."/>
            <person name="Tice H."/>
            <person name="Cheng J.F."/>
            <person name="Tapia R."/>
            <person name="Han C."/>
            <person name="Goodwin L."/>
            <person name="Pitluck S."/>
            <person name="Liolios K."/>
            <person name="Pagani I."/>
            <person name="Ivanova N."/>
            <person name="Huntemann M."/>
            <person name="Mavromatis K."/>
            <person name="Mikhailova N."/>
            <person name="Pati A."/>
            <person name="Chen A."/>
            <person name="Palaniappan K."/>
            <person name="Land M."/>
            <person name="Hauser L."/>
            <person name="Brambilla E.M."/>
            <person name="Rohde M."/>
            <person name="Verbarg S."/>
            <person name="Goker M."/>
            <person name="Bristow J."/>
            <person name="Eisen J.A."/>
            <person name="Markowitz V."/>
            <person name="Hugenholtz P."/>
            <person name="Kyrpides N.C."/>
            <person name="Klenk H.P."/>
            <person name="Woyke T."/>
        </authorList>
    </citation>
    <scope>NUCLEOTIDE SEQUENCE [LARGE SCALE GENOMIC DNA]</scope>
    <source>
        <strain evidence="2">ATCC 27775 / DSM 1100 / LMG 10767 / O</strain>
    </source>
</reference>
<keyword evidence="2" id="KW-1185">Reference proteome</keyword>
<name>F4KX06_HALH1</name>
<evidence type="ECO:0000313" key="2">
    <source>
        <dbReference type="Proteomes" id="UP000008461"/>
    </source>
</evidence>
<protein>
    <submittedName>
        <fullName evidence="1">Uncharacterized protein</fullName>
    </submittedName>
</protein>
<reference key="2">
    <citation type="submission" date="2011-04" db="EMBL/GenBank/DDBJ databases">
        <title>Complete sequence of chromosome of Haliscomenobacter hydrossis DSM 1100.</title>
        <authorList>
            <consortium name="US DOE Joint Genome Institute (JGI-PGF)"/>
            <person name="Lucas S."/>
            <person name="Han J."/>
            <person name="Lapidus A."/>
            <person name="Bruce D."/>
            <person name="Goodwin L."/>
            <person name="Pitluck S."/>
            <person name="Peters L."/>
            <person name="Kyrpides N."/>
            <person name="Mavromatis K."/>
            <person name="Ivanova N."/>
            <person name="Ovchinnikova G."/>
            <person name="Pagani I."/>
            <person name="Daligault H."/>
            <person name="Detter J.C."/>
            <person name="Han C."/>
            <person name="Land M."/>
            <person name="Hauser L."/>
            <person name="Markowitz V."/>
            <person name="Cheng J.-F."/>
            <person name="Hugenholtz P."/>
            <person name="Woyke T."/>
            <person name="Wu D."/>
            <person name="Verbarg S."/>
            <person name="Frueling A."/>
            <person name="Brambilla E."/>
            <person name="Klenk H.-P."/>
            <person name="Eisen J.A."/>
        </authorList>
    </citation>
    <scope>NUCLEOTIDE SEQUENCE</scope>
    <source>
        <strain>DSM 1100</strain>
    </source>
</reference>
<accession>F4KX06</accession>
<organism evidence="1 2">
    <name type="scientific">Haliscomenobacter hydrossis (strain ATCC 27775 / DSM 1100 / LMG 10767 / O)</name>
    <dbReference type="NCBI Taxonomy" id="760192"/>
    <lineage>
        <taxon>Bacteria</taxon>
        <taxon>Pseudomonadati</taxon>
        <taxon>Bacteroidota</taxon>
        <taxon>Saprospiria</taxon>
        <taxon>Saprospirales</taxon>
        <taxon>Haliscomenobacteraceae</taxon>
        <taxon>Haliscomenobacter</taxon>
    </lineage>
</organism>